<evidence type="ECO:0000256" key="3">
    <source>
        <dbReference type="ARBA" id="ARBA00022833"/>
    </source>
</evidence>
<feature type="domain" description="CENP-V/GFA" evidence="5">
    <location>
        <begin position="5"/>
        <end position="121"/>
    </location>
</feature>
<gene>
    <name evidence="6" type="ORF">DEU29_1436</name>
</gene>
<evidence type="ECO:0000313" key="7">
    <source>
        <dbReference type="Proteomes" id="UP000295531"/>
    </source>
</evidence>
<evidence type="ECO:0000256" key="1">
    <source>
        <dbReference type="ARBA" id="ARBA00005495"/>
    </source>
</evidence>
<dbReference type="EMBL" id="SNXI01000043">
    <property type="protein sequence ID" value="TDP26796.1"/>
    <property type="molecule type" value="Genomic_DNA"/>
</dbReference>
<keyword evidence="4" id="KW-0456">Lyase</keyword>
<keyword evidence="7" id="KW-1185">Reference proteome</keyword>
<sequence length="142" mass="15182">MVNKYYGSCLCGRVSYEVSGDFDAFYLCHCSRCQKDTGSAHAANLFAKAGRLVWLKGEADVTHYQHPGSLHTKSFCQCCGSALPSFSESINCVVVPAGSLDTPIPVTPTAKIFVANCAAWSADLSNVPSFDALPGQAKRDPK</sequence>
<dbReference type="OrthoDB" id="4188830at2"/>
<dbReference type="InterPro" id="IPR006913">
    <property type="entry name" value="CENP-V/GFA"/>
</dbReference>
<dbReference type="PANTHER" id="PTHR33337:SF40">
    <property type="entry name" value="CENP-V_GFA DOMAIN-CONTAINING PROTEIN-RELATED"/>
    <property type="match status" value="1"/>
</dbReference>
<dbReference type="GO" id="GO:0046872">
    <property type="term" value="F:metal ion binding"/>
    <property type="evidence" value="ECO:0007669"/>
    <property type="project" value="UniProtKB-KW"/>
</dbReference>
<reference evidence="6 7" key="1">
    <citation type="submission" date="2019-03" db="EMBL/GenBank/DDBJ databases">
        <title>Freshwater and sediment microbial communities from various areas in North America, analyzing microbe dynamics in response to fracking.</title>
        <authorList>
            <person name="Lamendella R."/>
        </authorList>
    </citation>
    <scope>NUCLEOTIDE SEQUENCE [LARGE SCALE GENOMIC DNA]</scope>
    <source>
        <strain evidence="6 7">18_TX</strain>
    </source>
</reference>
<dbReference type="AlphaFoldDB" id="A0A4R6NWJ5"/>
<dbReference type="Proteomes" id="UP000295531">
    <property type="component" value="Unassembled WGS sequence"/>
</dbReference>
<keyword evidence="2" id="KW-0479">Metal-binding</keyword>
<dbReference type="GO" id="GO:0016846">
    <property type="term" value="F:carbon-sulfur lyase activity"/>
    <property type="evidence" value="ECO:0007669"/>
    <property type="project" value="InterPro"/>
</dbReference>
<name>A0A4R6NWJ5_9GAMM</name>
<evidence type="ECO:0000256" key="2">
    <source>
        <dbReference type="ARBA" id="ARBA00022723"/>
    </source>
</evidence>
<proteinExistence type="inferred from homology"/>
<organism evidence="6 7">
    <name type="scientific">Idiomarina aquatica</name>
    <dbReference type="NCBI Taxonomy" id="1327752"/>
    <lineage>
        <taxon>Bacteria</taxon>
        <taxon>Pseudomonadati</taxon>
        <taxon>Pseudomonadota</taxon>
        <taxon>Gammaproteobacteria</taxon>
        <taxon>Alteromonadales</taxon>
        <taxon>Idiomarinaceae</taxon>
        <taxon>Idiomarina</taxon>
    </lineage>
</organism>
<dbReference type="PANTHER" id="PTHR33337">
    <property type="entry name" value="GFA DOMAIN-CONTAINING PROTEIN"/>
    <property type="match status" value="1"/>
</dbReference>
<dbReference type="Pfam" id="PF04828">
    <property type="entry name" value="GFA"/>
    <property type="match status" value="1"/>
</dbReference>
<comment type="caution">
    <text evidence="6">The sequence shown here is derived from an EMBL/GenBank/DDBJ whole genome shotgun (WGS) entry which is preliminary data.</text>
</comment>
<evidence type="ECO:0000256" key="4">
    <source>
        <dbReference type="ARBA" id="ARBA00023239"/>
    </source>
</evidence>
<comment type="similarity">
    <text evidence="1">Belongs to the Gfa family.</text>
</comment>
<keyword evidence="3" id="KW-0862">Zinc</keyword>
<dbReference type="PROSITE" id="PS51891">
    <property type="entry name" value="CENP_V_GFA"/>
    <property type="match status" value="1"/>
</dbReference>
<dbReference type="SUPFAM" id="SSF51316">
    <property type="entry name" value="Mss4-like"/>
    <property type="match status" value="1"/>
</dbReference>
<dbReference type="Gene3D" id="3.90.1590.10">
    <property type="entry name" value="glutathione-dependent formaldehyde- activating enzyme (gfa)"/>
    <property type="match status" value="1"/>
</dbReference>
<protein>
    <recommendedName>
        <fullName evidence="5">CENP-V/GFA domain-containing protein</fullName>
    </recommendedName>
</protein>
<evidence type="ECO:0000313" key="6">
    <source>
        <dbReference type="EMBL" id="TDP26796.1"/>
    </source>
</evidence>
<dbReference type="InterPro" id="IPR011057">
    <property type="entry name" value="Mss4-like_sf"/>
</dbReference>
<accession>A0A4R6NWJ5</accession>
<evidence type="ECO:0000259" key="5">
    <source>
        <dbReference type="PROSITE" id="PS51891"/>
    </source>
</evidence>